<organism evidence="9 10">
    <name type="scientific">Kribbella shirazensis</name>
    <dbReference type="NCBI Taxonomy" id="1105143"/>
    <lineage>
        <taxon>Bacteria</taxon>
        <taxon>Bacillati</taxon>
        <taxon>Actinomycetota</taxon>
        <taxon>Actinomycetes</taxon>
        <taxon>Propionibacteriales</taxon>
        <taxon>Kribbellaceae</taxon>
        <taxon>Kribbella</taxon>
    </lineage>
</organism>
<feature type="transmembrane region" description="Helical" evidence="8">
    <location>
        <begin position="135"/>
        <end position="154"/>
    </location>
</feature>
<feature type="transmembrane region" description="Helical" evidence="8">
    <location>
        <begin position="75"/>
        <end position="95"/>
    </location>
</feature>
<evidence type="ECO:0000256" key="5">
    <source>
        <dbReference type="ARBA" id="ARBA00022692"/>
    </source>
</evidence>
<sequence>MEIEIIALLLVAAAVAGWFDAVVGGGGLVQLPVLMLAMPGTPAVSLLATDKLSSIAGTTCAAVTFSRRTKVDVRLALISGIPAVVLSGLGAAAAGTLPSEVLRPVVAAALVAVLAIVVARPSLGLSSTPALPTRGRIAAVVLVTGIALPFYNGLIGPGTGTMMVVALTTLLGIDFTRGSATSKIVNLGSNLGALLVFAWQGQVLWLLGLGMAACNMLGSRLGAGTALRRGSPFVRTVLVIVVSLLLLKLGVEELV</sequence>
<gene>
    <name evidence="9" type="ORF">BJY22_005129</name>
</gene>
<comment type="similarity">
    <text evidence="2 8">Belongs to the 4-toluene sulfonate uptake permease (TSUP) (TC 2.A.102) family.</text>
</comment>
<dbReference type="InterPro" id="IPR052017">
    <property type="entry name" value="TSUP"/>
</dbReference>
<accession>A0A7X5VE03</accession>
<feature type="transmembrane region" description="Helical" evidence="8">
    <location>
        <begin position="191"/>
        <end position="213"/>
    </location>
</feature>
<evidence type="ECO:0000313" key="9">
    <source>
        <dbReference type="EMBL" id="NIK59412.1"/>
    </source>
</evidence>
<dbReference type="Proteomes" id="UP000555407">
    <property type="component" value="Unassembled WGS sequence"/>
</dbReference>
<comment type="caution">
    <text evidence="9">The sequence shown here is derived from an EMBL/GenBank/DDBJ whole genome shotgun (WGS) entry which is preliminary data.</text>
</comment>
<reference evidence="9 10" key="1">
    <citation type="submission" date="2020-03" db="EMBL/GenBank/DDBJ databases">
        <title>Sequencing the genomes of 1000 actinobacteria strains.</title>
        <authorList>
            <person name="Klenk H.-P."/>
        </authorList>
    </citation>
    <scope>NUCLEOTIDE SEQUENCE [LARGE SCALE GENOMIC DNA]</scope>
    <source>
        <strain evidence="9 10">DSM 45490</strain>
    </source>
</reference>
<evidence type="ECO:0000256" key="7">
    <source>
        <dbReference type="ARBA" id="ARBA00023136"/>
    </source>
</evidence>
<dbReference type="PANTHER" id="PTHR30269:SF0">
    <property type="entry name" value="MEMBRANE TRANSPORTER PROTEIN YFCA-RELATED"/>
    <property type="match status" value="1"/>
</dbReference>
<dbReference type="EMBL" id="JAASRO010000001">
    <property type="protein sequence ID" value="NIK59412.1"/>
    <property type="molecule type" value="Genomic_DNA"/>
</dbReference>
<keyword evidence="3" id="KW-0813">Transport</keyword>
<evidence type="ECO:0000256" key="2">
    <source>
        <dbReference type="ARBA" id="ARBA00009142"/>
    </source>
</evidence>
<dbReference type="PANTHER" id="PTHR30269">
    <property type="entry name" value="TRANSMEMBRANE PROTEIN YFCA"/>
    <property type="match status" value="1"/>
</dbReference>
<protein>
    <recommendedName>
        <fullName evidence="8">Probable membrane transporter protein</fullName>
    </recommendedName>
</protein>
<name>A0A7X5VE03_9ACTN</name>
<keyword evidence="10" id="KW-1185">Reference proteome</keyword>
<dbReference type="RefSeq" id="WP_167211151.1">
    <property type="nucleotide sequence ID" value="NZ_JAASRO010000001.1"/>
</dbReference>
<evidence type="ECO:0000256" key="1">
    <source>
        <dbReference type="ARBA" id="ARBA00004651"/>
    </source>
</evidence>
<feature type="transmembrane region" description="Helical" evidence="8">
    <location>
        <begin position="233"/>
        <end position="251"/>
    </location>
</feature>
<evidence type="ECO:0000256" key="6">
    <source>
        <dbReference type="ARBA" id="ARBA00022989"/>
    </source>
</evidence>
<evidence type="ECO:0000256" key="8">
    <source>
        <dbReference type="RuleBase" id="RU363041"/>
    </source>
</evidence>
<keyword evidence="4 8" id="KW-1003">Cell membrane</keyword>
<keyword evidence="5 8" id="KW-0812">Transmembrane</keyword>
<feature type="transmembrane region" description="Helical" evidence="8">
    <location>
        <begin position="101"/>
        <end position="123"/>
    </location>
</feature>
<keyword evidence="7 8" id="KW-0472">Membrane</keyword>
<evidence type="ECO:0000256" key="3">
    <source>
        <dbReference type="ARBA" id="ARBA00022448"/>
    </source>
</evidence>
<dbReference type="GO" id="GO:0005886">
    <property type="term" value="C:plasma membrane"/>
    <property type="evidence" value="ECO:0007669"/>
    <property type="project" value="UniProtKB-SubCell"/>
</dbReference>
<comment type="subcellular location">
    <subcellularLocation>
        <location evidence="1 8">Cell membrane</location>
        <topology evidence="1 8">Multi-pass membrane protein</topology>
    </subcellularLocation>
</comment>
<evidence type="ECO:0000256" key="4">
    <source>
        <dbReference type="ARBA" id="ARBA00022475"/>
    </source>
</evidence>
<proteinExistence type="inferred from homology"/>
<dbReference type="InterPro" id="IPR002781">
    <property type="entry name" value="TM_pro_TauE-like"/>
</dbReference>
<keyword evidence="6 8" id="KW-1133">Transmembrane helix</keyword>
<dbReference type="Pfam" id="PF01925">
    <property type="entry name" value="TauE"/>
    <property type="match status" value="1"/>
</dbReference>
<dbReference type="AlphaFoldDB" id="A0A7X5VE03"/>
<evidence type="ECO:0000313" key="10">
    <source>
        <dbReference type="Proteomes" id="UP000555407"/>
    </source>
</evidence>